<dbReference type="PANTHER" id="PTHR33910">
    <property type="entry name" value="PROTEIN TRANSLOCASE SUBUNIT SECE"/>
    <property type="match status" value="1"/>
</dbReference>
<keyword evidence="6 9" id="KW-1133">Transmembrane helix</keyword>
<keyword evidence="8 9" id="KW-0472">Membrane</keyword>
<comment type="subcellular location">
    <subcellularLocation>
        <location evidence="9">Cell membrane</location>
        <topology evidence="9">Single-pass membrane protein</topology>
    </subcellularLocation>
    <subcellularLocation>
        <location evidence="1">Membrane</location>
    </subcellularLocation>
</comment>
<evidence type="ECO:0000256" key="2">
    <source>
        <dbReference type="ARBA" id="ARBA00022448"/>
    </source>
</evidence>
<evidence type="ECO:0000256" key="7">
    <source>
        <dbReference type="ARBA" id="ARBA00023010"/>
    </source>
</evidence>
<dbReference type="GO" id="GO:0006605">
    <property type="term" value="P:protein targeting"/>
    <property type="evidence" value="ECO:0007669"/>
    <property type="project" value="UniProtKB-UniRule"/>
</dbReference>
<dbReference type="Pfam" id="PF00584">
    <property type="entry name" value="SecE"/>
    <property type="match status" value="1"/>
</dbReference>
<name>A0A2M6WZ03_9BACT</name>
<evidence type="ECO:0000256" key="6">
    <source>
        <dbReference type="ARBA" id="ARBA00022989"/>
    </source>
</evidence>
<comment type="caution">
    <text evidence="10">The sequence shown here is derived from an EMBL/GenBank/DDBJ whole genome shotgun (WGS) entry which is preliminary data.</text>
</comment>
<keyword evidence="3 9" id="KW-1003">Cell membrane</keyword>
<protein>
    <recommendedName>
        <fullName evidence="9">Protein translocase subunit SecE</fullName>
    </recommendedName>
</protein>
<accession>A0A2M6WZ03</accession>
<dbReference type="Proteomes" id="UP000230731">
    <property type="component" value="Unassembled WGS sequence"/>
</dbReference>
<evidence type="ECO:0000256" key="3">
    <source>
        <dbReference type="ARBA" id="ARBA00022475"/>
    </source>
</evidence>
<dbReference type="GO" id="GO:0043952">
    <property type="term" value="P:protein transport by the Sec complex"/>
    <property type="evidence" value="ECO:0007669"/>
    <property type="project" value="UniProtKB-UniRule"/>
</dbReference>
<organism evidence="10 11">
    <name type="scientific">Candidatus Andersenbacteria bacterium CG10_big_fil_rev_8_21_14_0_10_54_11</name>
    <dbReference type="NCBI Taxonomy" id="1974485"/>
    <lineage>
        <taxon>Bacteria</taxon>
        <taxon>Candidatus Anderseniibacteriota</taxon>
    </lineage>
</organism>
<dbReference type="GO" id="GO:0065002">
    <property type="term" value="P:intracellular protein transmembrane transport"/>
    <property type="evidence" value="ECO:0007669"/>
    <property type="project" value="UniProtKB-UniRule"/>
</dbReference>
<evidence type="ECO:0000256" key="5">
    <source>
        <dbReference type="ARBA" id="ARBA00022927"/>
    </source>
</evidence>
<dbReference type="InterPro" id="IPR001901">
    <property type="entry name" value="Translocase_SecE/Sec61-g"/>
</dbReference>
<comment type="subunit">
    <text evidence="9">Component of the Sec protein translocase complex. Heterotrimer consisting of SecY, SecE and SecG subunits. The heterotrimers can form oligomers, although 1 heterotrimer is thought to be able to translocate proteins. Interacts with the ribosome. Interacts with SecDF, and other proteins may be involved. Interacts with SecA.</text>
</comment>
<evidence type="ECO:0000256" key="8">
    <source>
        <dbReference type="ARBA" id="ARBA00023136"/>
    </source>
</evidence>
<gene>
    <name evidence="9 10" type="primary">secE</name>
    <name evidence="10" type="ORF">COT71_03130</name>
</gene>
<dbReference type="InterPro" id="IPR005807">
    <property type="entry name" value="SecE_bac"/>
</dbReference>
<evidence type="ECO:0000256" key="1">
    <source>
        <dbReference type="ARBA" id="ARBA00004370"/>
    </source>
</evidence>
<dbReference type="EMBL" id="PEZP01000038">
    <property type="protein sequence ID" value="PIT97995.1"/>
    <property type="molecule type" value="Genomic_DNA"/>
</dbReference>
<evidence type="ECO:0000256" key="9">
    <source>
        <dbReference type="HAMAP-Rule" id="MF_00422"/>
    </source>
</evidence>
<dbReference type="GO" id="GO:0008320">
    <property type="term" value="F:protein transmembrane transporter activity"/>
    <property type="evidence" value="ECO:0007669"/>
    <property type="project" value="UniProtKB-UniRule"/>
</dbReference>
<keyword evidence="7 9" id="KW-0811">Translocation</keyword>
<comment type="function">
    <text evidence="9">Essential subunit of the Sec protein translocation channel SecYEG. Clamps together the 2 halves of SecY. May contact the channel plug during translocation.</text>
</comment>
<evidence type="ECO:0000313" key="10">
    <source>
        <dbReference type="EMBL" id="PIT97995.1"/>
    </source>
</evidence>
<dbReference type="NCBIfam" id="TIGR00964">
    <property type="entry name" value="secE_bact"/>
    <property type="match status" value="1"/>
</dbReference>
<sequence length="71" mass="7989">MAHTLIGQVRRGPSRLLSFIKEAREELKKVAWPDRQTTIQYTIVVVFVSVGTSLVIGGLDWALQLLLEQVI</sequence>
<dbReference type="AlphaFoldDB" id="A0A2M6WZ03"/>
<keyword evidence="4 9" id="KW-0812">Transmembrane</keyword>
<dbReference type="GO" id="GO:0009306">
    <property type="term" value="P:protein secretion"/>
    <property type="evidence" value="ECO:0007669"/>
    <property type="project" value="UniProtKB-UniRule"/>
</dbReference>
<comment type="similarity">
    <text evidence="9">Belongs to the SecE/SEC61-gamma family.</text>
</comment>
<dbReference type="GO" id="GO:0005886">
    <property type="term" value="C:plasma membrane"/>
    <property type="evidence" value="ECO:0007669"/>
    <property type="project" value="UniProtKB-SubCell"/>
</dbReference>
<reference evidence="11" key="1">
    <citation type="submission" date="2017-09" db="EMBL/GenBank/DDBJ databases">
        <title>Depth-based differentiation of microbial function through sediment-hosted aquifers and enrichment of novel symbionts in the deep terrestrial subsurface.</title>
        <authorList>
            <person name="Probst A.J."/>
            <person name="Ladd B."/>
            <person name="Jarett J.K."/>
            <person name="Geller-Mcgrath D.E."/>
            <person name="Sieber C.M.K."/>
            <person name="Emerson J.B."/>
            <person name="Anantharaman K."/>
            <person name="Thomas B.C."/>
            <person name="Malmstrom R."/>
            <person name="Stieglmeier M."/>
            <person name="Klingl A."/>
            <person name="Woyke T."/>
            <person name="Ryan C.M."/>
            <person name="Banfield J.F."/>
        </authorList>
    </citation>
    <scope>NUCLEOTIDE SEQUENCE [LARGE SCALE GENOMIC DNA]</scope>
</reference>
<proteinExistence type="inferred from homology"/>
<dbReference type="Gene3D" id="1.20.5.1030">
    <property type="entry name" value="Preprotein translocase secy subunit"/>
    <property type="match status" value="1"/>
</dbReference>
<dbReference type="HAMAP" id="MF_00422">
    <property type="entry name" value="SecE"/>
    <property type="match status" value="1"/>
</dbReference>
<feature type="transmembrane region" description="Helical" evidence="9">
    <location>
        <begin position="39"/>
        <end position="63"/>
    </location>
</feature>
<evidence type="ECO:0000256" key="4">
    <source>
        <dbReference type="ARBA" id="ARBA00022692"/>
    </source>
</evidence>
<evidence type="ECO:0000313" key="11">
    <source>
        <dbReference type="Proteomes" id="UP000230731"/>
    </source>
</evidence>
<keyword evidence="2 9" id="KW-0813">Transport</keyword>
<keyword evidence="5 9" id="KW-0653">Protein transport</keyword>
<dbReference type="PANTHER" id="PTHR33910:SF1">
    <property type="entry name" value="PROTEIN TRANSLOCASE SUBUNIT SECE"/>
    <property type="match status" value="1"/>
</dbReference>
<dbReference type="InterPro" id="IPR038379">
    <property type="entry name" value="SecE_sf"/>
</dbReference>